<feature type="domain" description="Pyruvate phosphate dikinase AMP/ATP-binding" evidence="2">
    <location>
        <begin position="956"/>
        <end position="1263"/>
    </location>
</feature>
<dbReference type="Gene3D" id="3.30.470.20">
    <property type="entry name" value="ATP-grasp fold, B domain"/>
    <property type="match status" value="1"/>
</dbReference>
<dbReference type="Proteomes" id="UP000189670">
    <property type="component" value="Unassembled WGS sequence"/>
</dbReference>
<dbReference type="SUPFAM" id="SSF52009">
    <property type="entry name" value="Phosphohistidine domain"/>
    <property type="match status" value="1"/>
</dbReference>
<dbReference type="GO" id="GO:0050242">
    <property type="term" value="F:pyruvate, phosphate dikinase activity"/>
    <property type="evidence" value="ECO:0007669"/>
    <property type="project" value="InterPro"/>
</dbReference>
<keyword evidence="3" id="KW-0670">Pyruvate</keyword>
<dbReference type="GO" id="GO:0016301">
    <property type="term" value="F:kinase activity"/>
    <property type="evidence" value="ECO:0007669"/>
    <property type="project" value="UniProtKB-KW"/>
</dbReference>
<dbReference type="SUPFAM" id="SSF56059">
    <property type="entry name" value="Glutathione synthetase ATP-binding domain-like"/>
    <property type="match status" value="1"/>
</dbReference>
<dbReference type="Gene3D" id="3.50.30.10">
    <property type="entry name" value="Phosphohistidine domain"/>
    <property type="match status" value="1"/>
</dbReference>
<keyword evidence="3" id="KW-0808">Transferase</keyword>
<dbReference type="Pfam" id="PF01326">
    <property type="entry name" value="PPDK_N"/>
    <property type="match status" value="1"/>
</dbReference>
<comment type="caution">
    <text evidence="3">The sequence shown here is derived from an EMBL/GenBank/DDBJ whole genome shotgun (WGS) entry which is preliminary data.</text>
</comment>
<dbReference type="PANTHER" id="PTHR22931">
    <property type="entry name" value="PHOSPHOENOLPYRUVATE DIKINASE-RELATED"/>
    <property type="match status" value="1"/>
</dbReference>
<dbReference type="InterPro" id="IPR013815">
    <property type="entry name" value="ATP_grasp_subdomain_1"/>
</dbReference>
<dbReference type="EMBL" id="ATBP01000128">
    <property type="protein sequence ID" value="ETR72628.1"/>
    <property type="molecule type" value="Genomic_DNA"/>
</dbReference>
<evidence type="ECO:0000313" key="3">
    <source>
        <dbReference type="EMBL" id="ETR72628.1"/>
    </source>
</evidence>
<dbReference type="Pfam" id="PF00391">
    <property type="entry name" value="PEP-utilizers"/>
    <property type="match status" value="1"/>
</dbReference>
<dbReference type="Gene3D" id="3.30.1490.20">
    <property type="entry name" value="ATP-grasp fold, A domain"/>
    <property type="match status" value="1"/>
</dbReference>
<proteinExistence type="predicted"/>
<gene>
    <name evidence="3" type="ORF">OMM_01566</name>
</gene>
<dbReference type="PANTHER" id="PTHR22931:SF9">
    <property type="entry name" value="PYRUVATE, PHOSPHATE DIKINASE 1, CHLOROPLASTIC"/>
    <property type="match status" value="1"/>
</dbReference>
<dbReference type="GO" id="GO:0005524">
    <property type="term" value="F:ATP binding"/>
    <property type="evidence" value="ECO:0007669"/>
    <property type="project" value="InterPro"/>
</dbReference>
<evidence type="ECO:0000259" key="1">
    <source>
        <dbReference type="Pfam" id="PF00391"/>
    </source>
</evidence>
<feature type="domain" description="PEP-utilising enzyme mobile" evidence="1">
    <location>
        <begin position="1311"/>
        <end position="1390"/>
    </location>
</feature>
<sequence length="1407" mass="162647">MKQESSAYKVNMRQTNINVKIRKEHRVLEEIFVNLRGVHERLDIFLKELNHPYKNWAFIIKEARTFALDYFHLLKKHAHGPVASNIYTKVFFDAFHQTRYLNVRIDAVDHLLFFLHKICSDADKDSDRFLPVIEDALTHIFELNEPQFFYFVKSYYQLNHLAKKCIHKDINFNPTIINNLLIRFYKRTYQYWHQQKSPQTYFEQAAEFIDNMPNISHLFDGISHKNIAQNVLQLEAIVNQYRTDDRQLTESLIPMPGFNQIVSWYNEMPTKISKAAPDEQTGKQWKMTFLFHMMSIDGLSSIHEDMLREINRTVSWLIDHQDMEHNKQLLTNTCNTLKSSLDKYPAIALTCIQTMGKAVYHTNENALIFLFIDEVISMGFQVPNLQGVGEDWQIRANSVHLKNVTVWLELAELNPQVSQKLLSSLIIHLALSGFFIKDTDLFPREISKLLNSHIEPVYNLIKQLARLFPSYFNEIGAEGRLRDISTEMDEISSRKDRLIHFLRKQSHVESSNQTLDLTESVFKYWLSGDTNILHEKIPDNIYKRLNPDDSHVSDMRKIARYLFKQAKETKNPLSKVLELSDDAIKEIVFQAPDISESVKRKMYLTLIFYKSLHQKYHLDKVNLSDYLEQCQSQLNYDDFPSIPKVQELIEETDLITKVDGLIDVLLQLRKIILTRKQFEARENIYRKRHFTIDIPSMYGSYHEKKFDALALTFRLEAYINVCFEQLVEDVDLELITRASFFQINTRLKLFNKALRIDGIYSIDFTEQLKLLGLALSKRGFTFTQYIDIFKGIARAVRRIVQNYFHTVHEHTLVQILGQTDESDLLPKYRHTGKVNYNQEQRHHRVSEMFFRDRIATSLGLKQLDLFVSQILSVLFRQADKLPDKLFHALLNYDAERSISPLSNPKALVQDVIHMGMKGYNLAKLKGYKLNVPPGFIITTEIFRFREVIENYLPAEKSYKEQITSEIKRLEGETGKEFGNPENPLLLSVRSGSSVSQPGMMDTFLNVGISEKIAEGIARRKGLEWFAWDNYRRFLQIFGMSFGLKRNKFDAMMARFKEEKNVVIKRNFTGNQMRELAMMYKHSLLDEGIDIPDDPMEQLLTSIMRIIDSWNSSRAKTYREIMGISDDWGTAVTVQTMVFGNIHENAGAGVTFTKSLRGITHGERIQLWGDFTPGNQGEDVVAGLVKTHPISIVQAQYESRPITAALESLFPDIYKALKEEVAALLITEKKWGHQEIEFTFEGPNREDLYILQTRDMALSSQQKTSILDISEKNSHQFAGRGIGIGGGAISGRIVFSVEEINHWRVKEPDTHLIVVRNDTVPDDIREINEADGLLTGRGGATSHAAVVAHRLGKTCVVGCTELSCFEDDQWCQVNAFKFRSGDFISIDGNEGSVYSGKVKIIERHSGRA</sequence>
<keyword evidence="3" id="KW-0418">Kinase</keyword>
<dbReference type="InterPro" id="IPR002192">
    <property type="entry name" value="PPDK_AMP/ATP-bd"/>
</dbReference>
<reference evidence="4" key="1">
    <citation type="submission" date="2012-11" db="EMBL/GenBank/DDBJ databases">
        <authorList>
            <person name="Lucero-Rivera Y.E."/>
            <person name="Tovar-Ramirez D."/>
        </authorList>
    </citation>
    <scope>NUCLEOTIDE SEQUENCE [LARGE SCALE GENOMIC DNA]</scope>
    <source>
        <strain evidence="4">Araruama</strain>
    </source>
</reference>
<organism evidence="3 4">
    <name type="scientific">Candidatus Magnetoglobus multicellularis str. Araruama</name>
    <dbReference type="NCBI Taxonomy" id="890399"/>
    <lineage>
        <taxon>Bacteria</taxon>
        <taxon>Pseudomonadati</taxon>
        <taxon>Thermodesulfobacteriota</taxon>
        <taxon>Desulfobacteria</taxon>
        <taxon>Desulfobacterales</taxon>
        <taxon>Desulfobacteraceae</taxon>
        <taxon>Candidatus Magnetoglobus</taxon>
    </lineage>
</organism>
<protein>
    <submittedName>
        <fullName evidence="3">Pyruvate,orthophosphate dikinase</fullName>
    </submittedName>
</protein>
<name>A0A1V1PCW2_9BACT</name>
<evidence type="ECO:0000259" key="2">
    <source>
        <dbReference type="Pfam" id="PF01326"/>
    </source>
</evidence>
<dbReference type="Gene3D" id="1.20.80.30">
    <property type="match status" value="1"/>
</dbReference>
<dbReference type="InterPro" id="IPR036637">
    <property type="entry name" value="Phosphohistidine_dom_sf"/>
</dbReference>
<evidence type="ECO:0000313" key="4">
    <source>
        <dbReference type="Proteomes" id="UP000189670"/>
    </source>
</evidence>
<dbReference type="InterPro" id="IPR008279">
    <property type="entry name" value="PEP-util_enz_mobile_dom"/>
</dbReference>
<dbReference type="InterPro" id="IPR010121">
    <property type="entry name" value="Pyruvate_phosphate_dikinase"/>
</dbReference>
<accession>A0A1V1PCW2</accession>